<proteinExistence type="predicted"/>
<dbReference type="PANTHER" id="PTHR11941:SF54">
    <property type="entry name" value="ENOYL-COA HYDRATASE, MITOCHONDRIAL"/>
    <property type="match status" value="1"/>
</dbReference>
<evidence type="ECO:0000313" key="1">
    <source>
        <dbReference type="EMBL" id="KLU20887.1"/>
    </source>
</evidence>
<dbReference type="InterPro" id="IPR029045">
    <property type="entry name" value="ClpP/crotonase-like_dom_sf"/>
</dbReference>
<dbReference type="PATRIC" id="fig|908627.4.peg.8686"/>
<dbReference type="SUPFAM" id="SSF52096">
    <property type="entry name" value="ClpP/crotonase"/>
    <property type="match status" value="1"/>
</dbReference>
<comment type="caution">
    <text evidence="1">The sequence shown here is derived from an EMBL/GenBank/DDBJ whole genome shotgun (WGS) entry which is preliminary data.</text>
</comment>
<dbReference type="Proteomes" id="UP000035963">
    <property type="component" value="Unassembled WGS sequence"/>
</dbReference>
<dbReference type="OrthoDB" id="2862111at2"/>
<sequence length="247" mass="26885">MTNTSMAHGFSCSRHEGVVTIQLTRVEQHNRIDPADLAGLRETIALIASDETAIALVITGTGAVTFSSGYTLSALAEGNIDDSFESFLNELEACPVPTVCALNGSVYGGATDLALCCDVRIGVEGSRMFMPAARIGLHYYPDGMRRYVRELGLAQAKRLFLTGMTMDAPEMLRIGFLTELVKPEELVARTAEYVDALRACESNVVRSMKRQLTAIAEGDASKATDRTAYERSLQSPVIAQRIKQRRS</sequence>
<dbReference type="GO" id="GO:0006635">
    <property type="term" value="P:fatty acid beta-oxidation"/>
    <property type="evidence" value="ECO:0007669"/>
    <property type="project" value="TreeGrafter"/>
</dbReference>
<keyword evidence="2" id="KW-1185">Reference proteome</keyword>
<evidence type="ECO:0000313" key="2">
    <source>
        <dbReference type="Proteomes" id="UP000035963"/>
    </source>
</evidence>
<organism evidence="1 2">
    <name type="scientific">Caballeronia mineralivorans PML1(12)</name>
    <dbReference type="NCBI Taxonomy" id="908627"/>
    <lineage>
        <taxon>Bacteria</taxon>
        <taxon>Pseudomonadati</taxon>
        <taxon>Pseudomonadota</taxon>
        <taxon>Betaproteobacteria</taxon>
        <taxon>Burkholderiales</taxon>
        <taxon>Burkholderiaceae</taxon>
        <taxon>Caballeronia</taxon>
    </lineage>
</organism>
<evidence type="ECO:0008006" key="3">
    <source>
        <dbReference type="Google" id="ProtNLM"/>
    </source>
</evidence>
<dbReference type="InterPro" id="IPR001753">
    <property type="entry name" value="Enoyl-CoA_hydra/iso"/>
</dbReference>
<dbReference type="GO" id="GO:0003824">
    <property type="term" value="F:catalytic activity"/>
    <property type="evidence" value="ECO:0007669"/>
    <property type="project" value="UniProtKB-ARBA"/>
</dbReference>
<dbReference type="CDD" id="cd06558">
    <property type="entry name" value="crotonase-like"/>
    <property type="match status" value="1"/>
</dbReference>
<reference evidence="1 2" key="1">
    <citation type="journal article" date="2015" name="Genome Announc.">
        <title>Draft Genome Sequence of Burkholderia sp. Strain PML1(12), an Ectomycorrhizosphere-Inhabiting Bacterium with Effective Mineral-Weathering Ability.</title>
        <authorList>
            <person name="Uroz S."/>
            <person name="Oger P."/>
        </authorList>
    </citation>
    <scope>NUCLEOTIDE SEQUENCE [LARGE SCALE GENOMIC DNA]</scope>
    <source>
        <strain evidence="2">PML1(12)</strain>
    </source>
</reference>
<gene>
    <name evidence="1" type="ORF">EOS_38780</name>
</gene>
<protein>
    <recommendedName>
        <fullName evidence="3">3-hydroxybutyryl-CoA dehydratase</fullName>
    </recommendedName>
</protein>
<accession>A0A0J1CJK2</accession>
<name>A0A0J1CJK2_9BURK</name>
<dbReference type="Pfam" id="PF00378">
    <property type="entry name" value="ECH_1"/>
    <property type="match status" value="1"/>
</dbReference>
<dbReference type="PANTHER" id="PTHR11941">
    <property type="entry name" value="ENOYL-COA HYDRATASE-RELATED"/>
    <property type="match status" value="1"/>
</dbReference>
<dbReference type="RefSeq" id="WP_047897538.1">
    <property type="nucleotide sequence ID" value="NZ_AEJF01000236.1"/>
</dbReference>
<dbReference type="AlphaFoldDB" id="A0A0J1CJK2"/>
<dbReference type="Gene3D" id="3.90.226.10">
    <property type="entry name" value="2-enoyl-CoA Hydratase, Chain A, domain 1"/>
    <property type="match status" value="1"/>
</dbReference>
<dbReference type="EMBL" id="AEJF01000236">
    <property type="protein sequence ID" value="KLU20887.1"/>
    <property type="molecule type" value="Genomic_DNA"/>
</dbReference>